<dbReference type="GO" id="GO:0005524">
    <property type="term" value="F:ATP binding"/>
    <property type="evidence" value="ECO:0007669"/>
    <property type="project" value="UniProtKB-KW"/>
</dbReference>
<dbReference type="RefSeq" id="WP_160177863.1">
    <property type="nucleotide sequence ID" value="NZ_CP047656.1"/>
</dbReference>
<dbReference type="InterPro" id="IPR022467">
    <property type="entry name" value="ABC_transprt_ATP-bd_su_PQQ"/>
</dbReference>
<dbReference type="InterPro" id="IPR003593">
    <property type="entry name" value="AAA+_ATPase"/>
</dbReference>
<dbReference type="PROSITE" id="PS50893">
    <property type="entry name" value="ABC_TRANSPORTER_2"/>
    <property type="match status" value="1"/>
</dbReference>
<evidence type="ECO:0000259" key="4">
    <source>
        <dbReference type="PROSITE" id="PS50893"/>
    </source>
</evidence>
<name>A0A857JD16_9ALTE</name>
<gene>
    <name evidence="5" type="ORF">FX988_00127</name>
</gene>
<dbReference type="PANTHER" id="PTHR43582:SF2">
    <property type="entry name" value="LINEARMYCIN RESISTANCE ATP-BINDING PROTEIN LNRL"/>
    <property type="match status" value="1"/>
</dbReference>
<keyword evidence="1" id="KW-0547">Nucleotide-binding</keyword>
<dbReference type="OrthoDB" id="9775490at2"/>
<keyword evidence="2 5" id="KW-0067">ATP-binding</keyword>
<dbReference type="KEGG" id="pmes:FX988_00127"/>
<dbReference type="NCBIfam" id="TIGR03864">
    <property type="entry name" value="PQQ_ABC_ATP"/>
    <property type="match status" value="1"/>
</dbReference>
<accession>A0A857JD16</accession>
<dbReference type="InterPro" id="IPR027417">
    <property type="entry name" value="P-loop_NTPase"/>
</dbReference>
<proteinExistence type="predicted"/>
<evidence type="ECO:0000313" key="6">
    <source>
        <dbReference type="Proteomes" id="UP000464524"/>
    </source>
</evidence>
<evidence type="ECO:0000256" key="1">
    <source>
        <dbReference type="ARBA" id="ARBA00022741"/>
    </source>
</evidence>
<feature type="domain" description="ABC transporter" evidence="4">
    <location>
        <begin position="31"/>
        <end position="275"/>
    </location>
</feature>
<dbReference type="Gene3D" id="3.40.50.300">
    <property type="entry name" value="P-loop containing nucleotide triphosphate hydrolases"/>
    <property type="match status" value="1"/>
</dbReference>
<dbReference type="SMART" id="SM00382">
    <property type="entry name" value="AAA"/>
    <property type="match status" value="1"/>
</dbReference>
<evidence type="ECO:0000256" key="2">
    <source>
        <dbReference type="ARBA" id="ARBA00022840"/>
    </source>
</evidence>
<dbReference type="InterPro" id="IPR003439">
    <property type="entry name" value="ABC_transporter-like_ATP-bd"/>
</dbReference>
<dbReference type="AlphaFoldDB" id="A0A857JD16"/>
<dbReference type="EMBL" id="CP047656">
    <property type="protein sequence ID" value="QHJ09919.1"/>
    <property type="molecule type" value="Genomic_DNA"/>
</dbReference>
<dbReference type="GO" id="GO:0016887">
    <property type="term" value="F:ATP hydrolysis activity"/>
    <property type="evidence" value="ECO:0007669"/>
    <property type="project" value="InterPro"/>
</dbReference>
<reference evidence="5 6" key="1">
    <citation type="submission" date="2019-12" db="EMBL/GenBank/DDBJ databases">
        <title>Genome sequencing and assembly of endphytes of Porphyra tenera.</title>
        <authorList>
            <person name="Park J.M."/>
            <person name="Shin R."/>
            <person name="Jo S.H."/>
        </authorList>
    </citation>
    <scope>NUCLEOTIDE SEQUENCE [LARGE SCALE GENOMIC DNA]</scope>
    <source>
        <strain evidence="5 6">GPM4</strain>
    </source>
</reference>
<dbReference type="SUPFAM" id="SSF52540">
    <property type="entry name" value="P-loop containing nucleoside triphosphate hydrolases"/>
    <property type="match status" value="1"/>
</dbReference>
<keyword evidence="6" id="KW-1185">Reference proteome</keyword>
<feature type="compositionally biased region" description="Polar residues" evidence="3">
    <location>
        <begin position="15"/>
        <end position="27"/>
    </location>
</feature>
<evidence type="ECO:0000256" key="3">
    <source>
        <dbReference type="SAM" id="MobiDB-lite"/>
    </source>
</evidence>
<dbReference type="PANTHER" id="PTHR43582">
    <property type="entry name" value="LINEARMYCIN RESISTANCE ATP-BINDING PROTEIN LNRL"/>
    <property type="match status" value="1"/>
</dbReference>
<feature type="region of interest" description="Disordered" evidence="3">
    <location>
        <begin position="1"/>
        <end position="27"/>
    </location>
</feature>
<dbReference type="Pfam" id="PF00005">
    <property type="entry name" value="ABC_tran"/>
    <property type="match status" value="1"/>
</dbReference>
<organism evidence="5 6">
    <name type="scientific">Paraglaciecola mesophila</name>
    <dbReference type="NCBI Taxonomy" id="197222"/>
    <lineage>
        <taxon>Bacteria</taxon>
        <taxon>Pseudomonadati</taxon>
        <taxon>Pseudomonadota</taxon>
        <taxon>Gammaproteobacteria</taxon>
        <taxon>Alteromonadales</taxon>
        <taxon>Alteromonadaceae</taxon>
        <taxon>Paraglaciecola</taxon>
    </lineage>
</organism>
<dbReference type="Proteomes" id="UP000464524">
    <property type="component" value="Chromosome"/>
</dbReference>
<evidence type="ECO:0000313" key="5">
    <source>
        <dbReference type="EMBL" id="QHJ09919.1"/>
    </source>
</evidence>
<protein>
    <submittedName>
        <fullName evidence="5">Daunorubicin/doxorubicin resistance ATP-binding protein DrrA</fullName>
        <ecNumber evidence="5">3.6.3.-</ecNumber>
    </submittedName>
</protein>
<sequence>MNKPSDAKLNPVRQKISNNNQPSHKITHSSIEVRNLSYRYGKKRVLDCVNLTLTQGINILLGPNGAGKSTLFSLLTGLKSAPGANAGANKRLADDEANSDIKVCGLSLQSARKDIMRSTGVVFQQSTLDLDLTVQQNLLYHASLHGISSANALSHIGEILLGLSLNDKLAVKVRALNGGHRRRVEIARALLHQPKVLLLDEPTVGLDIESRALIIKYVRTLTERQGLCVLWATHLMDEISAQDSLVVLNSGQVKAQGVTRDLCAQYDVDEVPQLYRTLTASMEAL</sequence>
<dbReference type="EC" id="3.6.3.-" evidence="5"/>
<keyword evidence="5" id="KW-0378">Hydrolase</keyword>